<comment type="catalytic activity">
    <reaction evidence="1">
        <text>ATP + protein L-histidine = ADP + protein N-phospho-L-histidine.</text>
        <dbReference type="EC" id="2.7.13.3"/>
    </reaction>
</comment>
<dbReference type="GO" id="GO:0007234">
    <property type="term" value="P:osmosensory signaling via phosphorelay pathway"/>
    <property type="evidence" value="ECO:0007669"/>
    <property type="project" value="TreeGrafter"/>
</dbReference>
<dbReference type="CDD" id="cd00082">
    <property type="entry name" value="HisKA"/>
    <property type="match status" value="1"/>
</dbReference>
<evidence type="ECO:0000313" key="12">
    <source>
        <dbReference type="EMBL" id="PSJ39032.1"/>
    </source>
</evidence>
<keyword evidence="6" id="KW-0418">Kinase</keyword>
<evidence type="ECO:0000256" key="2">
    <source>
        <dbReference type="ARBA" id="ARBA00012438"/>
    </source>
</evidence>
<dbReference type="SMART" id="SM00388">
    <property type="entry name" value="HisKA"/>
    <property type="match status" value="1"/>
</dbReference>
<evidence type="ECO:0000256" key="7">
    <source>
        <dbReference type="ARBA" id="ARBA00022840"/>
    </source>
</evidence>
<keyword evidence="9" id="KW-1133">Transmembrane helix</keyword>
<feature type="domain" description="MHYT" evidence="11">
    <location>
        <begin position="5"/>
        <end position="195"/>
    </location>
</feature>
<keyword evidence="13" id="KW-1185">Reference proteome</keyword>
<keyword evidence="9" id="KW-0812">Transmembrane</keyword>
<evidence type="ECO:0000256" key="8">
    <source>
        <dbReference type="ARBA" id="ARBA00023012"/>
    </source>
</evidence>
<dbReference type="GO" id="GO:0000156">
    <property type="term" value="F:phosphorelay response regulator activity"/>
    <property type="evidence" value="ECO:0007669"/>
    <property type="project" value="TreeGrafter"/>
</dbReference>
<feature type="transmembrane region" description="Helical" evidence="9">
    <location>
        <begin position="74"/>
        <end position="97"/>
    </location>
</feature>
<feature type="transmembrane region" description="Helical" evidence="9">
    <location>
        <begin position="109"/>
        <end position="127"/>
    </location>
</feature>
<keyword evidence="8" id="KW-0902">Two-component regulatory system</keyword>
<dbReference type="AlphaFoldDB" id="A0A2P7QM40"/>
<proteinExistence type="predicted"/>
<dbReference type="PRINTS" id="PR00344">
    <property type="entry name" value="BCTRLSENSOR"/>
</dbReference>
<keyword evidence="4" id="KW-0808">Transferase</keyword>
<dbReference type="SUPFAM" id="SSF47384">
    <property type="entry name" value="Homodimeric domain of signal transducing histidine kinase"/>
    <property type="match status" value="1"/>
</dbReference>
<evidence type="ECO:0000259" key="10">
    <source>
        <dbReference type="PROSITE" id="PS50109"/>
    </source>
</evidence>
<comment type="caution">
    <text evidence="12">The sequence shown here is derived from an EMBL/GenBank/DDBJ whole genome shotgun (WGS) entry which is preliminary data.</text>
</comment>
<dbReference type="RefSeq" id="WP_106514230.1">
    <property type="nucleotide sequence ID" value="NZ_PXYI01000005.1"/>
</dbReference>
<dbReference type="PANTHER" id="PTHR42878:SF7">
    <property type="entry name" value="SENSOR HISTIDINE KINASE GLRK"/>
    <property type="match status" value="1"/>
</dbReference>
<feature type="transmembrane region" description="Helical" evidence="9">
    <location>
        <begin position="6"/>
        <end position="28"/>
    </location>
</feature>
<dbReference type="InterPro" id="IPR036890">
    <property type="entry name" value="HATPase_C_sf"/>
</dbReference>
<protein>
    <recommendedName>
        <fullName evidence="2">histidine kinase</fullName>
        <ecNumber evidence="2">2.7.13.3</ecNumber>
    </recommendedName>
</protein>
<dbReference type="Proteomes" id="UP000241167">
    <property type="component" value="Unassembled WGS sequence"/>
</dbReference>
<dbReference type="InterPro" id="IPR005467">
    <property type="entry name" value="His_kinase_dom"/>
</dbReference>
<evidence type="ECO:0000256" key="9">
    <source>
        <dbReference type="PROSITE-ProRule" id="PRU00244"/>
    </source>
</evidence>
<sequence>MSGSPIPSTLLLAFAAASTGAWLALDMLDEVRAYVGRARTILLLAAAAAFSAAVIVAHRLVALGFAGPTAVADAPLWSSVLPALLALTGTAAAMLLARRQPLDGARATLAAAAMTAGLWAINLPALATVTTGTASGGEAWLGLLLSLAIAAAAAWTCLWFVGARRALPARAGGALFVGAALCAACVAALGAARGASPPPSAPAYFALEGAHRSGPGAIDAAATVAAGALLLLLLALVAARAVRSEEDKRITSLRGNLDRAGRLAGMNAVAATLAHELNQPLTAARNYAFVLKRTLSEDEANREFVERIEEQLGRSGEIIRKARLLASAGAVEREAIDVRASVDRCLALLRMDGALREPEMRIGFAAGERTILADPVQFEQVLVNILRNGWQALATTQQARMTIKSPAPQNGTITLIISDNGPGFPGKTWDDPLAGLSSGTKGLGLGLGIARTIVEGHGGKLWAESNLLRGATFYVRLPGGP</sequence>
<dbReference type="InterPro" id="IPR005330">
    <property type="entry name" value="MHYT_dom"/>
</dbReference>
<dbReference type="GO" id="GO:0000155">
    <property type="term" value="F:phosphorelay sensor kinase activity"/>
    <property type="evidence" value="ECO:0007669"/>
    <property type="project" value="InterPro"/>
</dbReference>
<feature type="transmembrane region" description="Helical" evidence="9">
    <location>
        <begin position="40"/>
        <end position="62"/>
    </location>
</feature>
<organism evidence="12 13">
    <name type="scientific">Allosphingosinicella deserti</name>
    <dbReference type="NCBI Taxonomy" id="2116704"/>
    <lineage>
        <taxon>Bacteria</taxon>
        <taxon>Pseudomonadati</taxon>
        <taxon>Pseudomonadota</taxon>
        <taxon>Alphaproteobacteria</taxon>
        <taxon>Sphingomonadales</taxon>
        <taxon>Sphingomonadaceae</taxon>
        <taxon>Allosphingosinicella</taxon>
    </lineage>
</organism>
<evidence type="ECO:0000313" key="13">
    <source>
        <dbReference type="Proteomes" id="UP000241167"/>
    </source>
</evidence>
<dbReference type="InterPro" id="IPR003661">
    <property type="entry name" value="HisK_dim/P_dom"/>
</dbReference>
<evidence type="ECO:0000256" key="6">
    <source>
        <dbReference type="ARBA" id="ARBA00022777"/>
    </source>
</evidence>
<gene>
    <name evidence="12" type="ORF">C7I55_17195</name>
</gene>
<evidence type="ECO:0000259" key="11">
    <source>
        <dbReference type="PROSITE" id="PS50924"/>
    </source>
</evidence>
<dbReference type="Pfam" id="PF02518">
    <property type="entry name" value="HATPase_c"/>
    <property type="match status" value="1"/>
</dbReference>
<dbReference type="Pfam" id="PF00512">
    <property type="entry name" value="HisKA"/>
    <property type="match status" value="1"/>
</dbReference>
<dbReference type="PANTHER" id="PTHR42878">
    <property type="entry name" value="TWO-COMPONENT HISTIDINE KINASE"/>
    <property type="match status" value="1"/>
</dbReference>
<dbReference type="EMBL" id="PXYI01000005">
    <property type="protein sequence ID" value="PSJ39032.1"/>
    <property type="molecule type" value="Genomic_DNA"/>
</dbReference>
<dbReference type="EC" id="2.7.13.3" evidence="2"/>
<dbReference type="SUPFAM" id="SSF55874">
    <property type="entry name" value="ATPase domain of HSP90 chaperone/DNA topoisomerase II/histidine kinase"/>
    <property type="match status" value="1"/>
</dbReference>
<dbReference type="SMART" id="SM00387">
    <property type="entry name" value="HATPase_c"/>
    <property type="match status" value="1"/>
</dbReference>
<feature type="transmembrane region" description="Helical" evidence="9">
    <location>
        <begin position="216"/>
        <end position="239"/>
    </location>
</feature>
<dbReference type="PROSITE" id="PS50924">
    <property type="entry name" value="MHYT"/>
    <property type="match status" value="1"/>
</dbReference>
<dbReference type="Gene3D" id="1.10.287.130">
    <property type="match status" value="1"/>
</dbReference>
<dbReference type="GO" id="GO:0005524">
    <property type="term" value="F:ATP binding"/>
    <property type="evidence" value="ECO:0007669"/>
    <property type="project" value="UniProtKB-KW"/>
</dbReference>
<dbReference type="InterPro" id="IPR003594">
    <property type="entry name" value="HATPase_dom"/>
</dbReference>
<dbReference type="GO" id="GO:0030295">
    <property type="term" value="F:protein kinase activator activity"/>
    <property type="evidence" value="ECO:0007669"/>
    <property type="project" value="TreeGrafter"/>
</dbReference>
<keyword evidence="3" id="KW-0597">Phosphoprotein</keyword>
<dbReference type="OrthoDB" id="9789238at2"/>
<dbReference type="Gene3D" id="3.30.565.10">
    <property type="entry name" value="Histidine kinase-like ATPase, C-terminal domain"/>
    <property type="match status" value="1"/>
</dbReference>
<feature type="transmembrane region" description="Helical" evidence="9">
    <location>
        <begin position="139"/>
        <end position="161"/>
    </location>
</feature>
<dbReference type="GO" id="GO:0016020">
    <property type="term" value="C:membrane"/>
    <property type="evidence" value="ECO:0007669"/>
    <property type="project" value="UniProtKB-UniRule"/>
</dbReference>
<name>A0A2P7QM40_9SPHN</name>
<keyword evidence="5" id="KW-0547">Nucleotide-binding</keyword>
<feature type="domain" description="Histidine kinase" evidence="10">
    <location>
        <begin position="272"/>
        <end position="481"/>
    </location>
</feature>
<dbReference type="InterPro" id="IPR036097">
    <property type="entry name" value="HisK_dim/P_sf"/>
</dbReference>
<dbReference type="PROSITE" id="PS50109">
    <property type="entry name" value="HIS_KIN"/>
    <property type="match status" value="1"/>
</dbReference>
<feature type="transmembrane region" description="Helical" evidence="9">
    <location>
        <begin position="173"/>
        <end position="196"/>
    </location>
</feature>
<keyword evidence="7" id="KW-0067">ATP-binding</keyword>
<evidence type="ECO:0000256" key="5">
    <source>
        <dbReference type="ARBA" id="ARBA00022741"/>
    </source>
</evidence>
<dbReference type="InterPro" id="IPR004358">
    <property type="entry name" value="Sig_transdc_His_kin-like_C"/>
</dbReference>
<evidence type="ECO:0000256" key="4">
    <source>
        <dbReference type="ARBA" id="ARBA00022679"/>
    </source>
</evidence>
<evidence type="ECO:0000256" key="3">
    <source>
        <dbReference type="ARBA" id="ARBA00022553"/>
    </source>
</evidence>
<accession>A0A2P7QM40</accession>
<dbReference type="InterPro" id="IPR050351">
    <property type="entry name" value="BphY/WalK/GraS-like"/>
</dbReference>
<reference evidence="12 13" key="1">
    <citation type="submission" date="2018-03" db="EMBL/GenBank/DDBJ databases">
        <title>The draft genome of Sphingosinicella sp. GL-C-18.</title>
        <authorList>
            <person name="Liu L."/>
            <person name="Li L."/>
            <person name="Liang L."/>
            <person name="Zhang X."/>
            <person name="Wang T."/>
        </authorList>
    </citation>
    <scope>NUCLEOTIDE SEQUENCE [LARGE SCALE GENOMIC DNA]</scope>
    <source>
        <strain evidence="12 13">GL-C-18</strain>
    </source>
</reference>
<evidence type="ECO:0000256" key="1">
    <source>
        <dbReference type="ARBA" id="ARBA00000085"/>
    </source>
</evidence>
<keyword evidence="9" id="KW-0472">Membrane</keyword>